<reference evidence="18 19" key="1">
    <citation type="submission" date="2015-12" db="EMBL/GenBank/DDBJ databases">
        <title>Draft genome sequence of the thermoanaerobe Thermotalea metallivorans, an isolate from the runoff channel of the Great Artesian Basin, Australia.</title>
        <authorList>
            <person name="Patel B.K."/>
        </authorList>
    </citation>
    <scope>NUCLEOTIDE SEQUENCE [LARGE SCALE GENOMIC DNA]</scope>
    <source>
        <strain evidence="18 19">B2-1</strain>
    </source>
</reference>
<dbReference type="GO" id="GO:0005829">
    <property type="term" value="C:cytosol"/>
    <property type="evidence" value="ECO:0007669"/>
    <property type="project" value="TreeGrafter"/>
</dbReference>
<dbReference type="GO" id="GO:0006782">
    <property type="term" value="P:protoporphyrinogen IX biosynthetic process"/>
    <property type="evidence" value="ECO:0007669"/>
    <property type="project" value="UniProtKB-UniPathway"/>
</dbReference>
<dbReference type="SMART" id="SM01004">
    <property type="entry name" value="ALAD"/>
    <property type="match status" value="1"/>
</dbReference>
<dbReference type="Pfam" id="PF00490">
    <property type="entry name" value="ALAD"/>
    <property type="match status" value="1"/>
</dbReference>
<comment type="function">
    <text evidence="10">Catalyzes an early step in the biosynthesis of tetrapyrroles. Binds two molecules of 5-aminolevulinate per subunit, each at a distinct site, and catalyzes their condensation to form porphobilinogen.</text>
</comment>
<evidence type="ECO:0000256" key="17">
    <source>
        <dbReference type="RuleBase" id="RU004161"/>
    </source>
</evidence>
<gene>
    <name evidence="18" type="primary">hemB</name>
    <name evidence="18" type="ORF">AN619_00600</name>
</gene>
<keyword evidence="7" id="KW-0350">Heme biosynthesis</keyword>
<feature type="binding site" evidence="14">
    <location>
        <position position="121"/>
    </location>
    <ligand>
        <name>Zn(2+)</name>
        <dbReference type="ChEBI" id="CHEBI:29105"/>
        <note>catalytic</note>
    </ligand>
</feature>
<evidence type="ECO:0000313" key="19">
    <source>
        <dbReference type="Proteomes" id="UP000070456"/>
    </source>
</evidence>
<dbReference type="InterPro" id="IPR013785">
    <property type="entry name" value="Aldolase_TIM"/>
</dbReference>
<dbReference type="RefSeq" id="WP_068553921.1">
    <property type="nucleotide sequence ID" value="NZ_LOEE01000003.1"/>
</dbReference>
<dbReference type="PROSITE" id="PS00169">
    <property type="entry name" value="D_ALA_DEHYDRATASE"/>
    <property type="match status" value="1"/>
</dbReference>
<evidence type="ECO:0000256" key="12">
    <source>
        <dbReference type="PIRSR" id="PIRSR001415-1"/>
    </source>
</evidence>
<evidence type="ECO:0000256" key="3">
    <source>
        <dbReference type="ARBA" id="ARBA00008055"/>
    </source>
</evidence>
<dbReference type="PIRSF" id="PIRSF001415">
    <property type="entry name" value="Porphbilin_synth"/>
    <property type="match status" value="1"/>
</dbReference>
<keyword evidence="14" id="KW-0479">Metal-binding</keyword>
<comment type="similarity">
    <text evidence="3 17">Belongs to the ALAD family.</text>
</comment>
<dbReference type="PANTHER" id="PTHR11458:SF0">
    <property type="entry name" value="DELTA-AMINOLEVULINIC ACID DEHYDRATASE"/>
    <property type="match status" value="1"/>
</dbReference>
<evidence type="ECO:0000313" key="18">
    <source>
        <dbReference type="EMBL" id="KXG78901.1"/>
    </source>
</evidence>
<comment type="pathway">
    <text evidence="2">Porphyrin-containing compound metabolism; protoporphyrin-IX biosynthesis; coproporphyrinogen-III from 5-aminolevulinate: step 1/4.</text>
</comment>
<evidence type="ECO:0000256" key="7">
    <source>
        <dbReference type="ARBA" id="ARBA00023133"/>
    </source>
</evidence>
<feature type="binding site" evidence="13">
    <location>
        <position position="204"/>
    </location>
    <ligand>
        <name>5-aminolevulinate</name>
        <dbReference type="ChEBI" id="CHEBI:356416"/>
        <label>1</label>
    </ligand>
</feature>
<dbReference type="AlphaFoldDB" id="A0A140LEC6"/>
<comment type="subunit">
    <text evidence="4 16">Homooctamer.</text>
</comment>
<dbReference type="UniPathway" id="UPA00251">
    <property type="reaction ID" value="UER00318"/>
</dbReference>
<protein>
    <recommendedName>
        <fullName evidence="6 16">Delta-aminolevulinic acid dehydratase</fullName>
        <ecNumber evidence="5 16">4.2.1.24</ecNumber>
    </recommendedName>
</protein>
<evidence type="ECO:0000256" key="15">
    <source>
        <dbReference type="PIRSR" id="PIRSR001415-5"/>
    </source>
</evidence>
<keyword evidence="9 16" id="KW-0627">Porphyrin biosynthesis</keyword>
<dbReference type="InterPro" id="IPR030656">
    <property type="entry name" value="ALAD_AS"/>
</dbReference>
<feature type="binding site" evidence="14">
    <location>
        <position position="129"/>
    </location>
    <ligand>
        <name>Zn(2+)</name>
        <dbReference type="ChEBI" id="CHEBI:29105"/>
        <note>catalytic</note>
    </ligand>
</feature>
<feature type="active site" description="Schiff-base intermediate with substrate" evidence="12">
    <location>
        <position position="247"/>
    </location>
</feature>
<dbReference type="InterPro" id="IPR001731">
    <property type="entry name" value="ALAD"/>
</dbReference>
<dbReference type="EC" id="4.2.1.24" evidence="5 16"/>
<comment type="caution">
    <text evidence="18">The sequence shown here is derived from an EMBL/GenBank/DDBJ whole genome shotgun (WGS) entry which is preliminary data.</text>
</comment>
<feature type="binding site" evidence="13">
    <location>
        <position position="312"/>
    </location>
    <ligand>
        <name>5-aminolevulinate</name>
        <dbReference type="ChEBI" id="CHEBI:356416"/>
        <label>2</label>
    </ligand>
</feature>
<evidence type="ECO:0000256" key="10">
    <source>
        <dbReference type="ARBA" id="ARBA00025628"/>
    </source>
</evidence>
<dbReference type="PRINTS" id="PR00144">
    <property type="entry name" value="DALDHYDRTASE"/>
</dbReference>
<dbReference type="PATRIC" id="fig|520762.4.peg.71"/>
<dbReference type="SUPFAM" id="SSF51569">
    <property type="entry name" value="Aldolase"/>
    <property type="match status" value="1"/>
</dbReference>
<evidence type="ECO:0000256" key="2">
    <source>
        <dbReference type="ARBA" id="ARBA00004694"/>
    </source>
</evidence>
<dbReference type="STRING" id="520762.AN619_00600"/>
<feature type="binding site" evidence="13">
    <location>
        <position position="273"/>
    </location>
    <ligand>
        <name>5-aminolevulinate</name>
        <dbReference type="ChEBI" id="CHEBI:356416"/>
        <label>2</label>
    </ligand>
</feature>
<dbReference type="FunFam" id="3.20.20.70:FF:000019">
    <property type="entry name" value="Delta-aminolevulinic acid dehydratase"/>
    <property type="match status" value="1"/>
</dbReference>
<evidence type="ECO:0000256" key="13">
    <source>
        <dbReference type="PIRSR" id="PIRSR001415-2"/>
    </source>
</evidence>
<organism evidence="18 19">
    <name type="scientific">Thermotalea metallivorans</name>
    <dbReference type="NCBI Taxonomy" id="520762"/>
    <lineage>
        <taxon>Bacteria</taxon>
        <taxon>Bacillati</taxon>
        <taxon>Bacillota</taxon>
        <taxon>Clostridia</taxon>
        <taxon>Peptostreptococcales</taxon>
        <taxon>Thermotaleaceae</taxon>
        <taxon>Thermotalea</taxon>
    </lineage>
</organism>
<feature type="binding site" evidence="14">
    <location>
        <position position="119"/>
    </location>
    <ligand>
        <name>Zn(2+)</name>
        <dbReference type="ChEBI" id="CHEBI:29105"/>
        <note>catalytic</note>
    </ligand>
</feature>
<dbReference type="GO" id="GO:0008270">
    <property type="term" value="F:zinc ion binding"/>
    <property type="evidence" value="ECO:0007669"/>
    <property type="project" value="TreeGrafter"/>
</dbReference>
<feature type="binding site" evidence="13">
    <location>
        <position position="216"/>
    </location>
    <ligand>
        <name>5-aminolevulinate</name>
        <dbReference type="ChEBI" id="CHEBI:356416"/>
        <label>1</label>
    </ligand>
</feature>
<feature type="active site" description="Schiff-base intermediate with substrate" evidence="12">
    <location>
        <position position="194"/>
    </location>
</feature>
<feature type="binding site" evidence="15">
    <location>
        <position position="232"/>
    </location>
    <ligand>
        <name>Mg(2+)</name>
        <dbReference type="ChEBI" id="CHEBI:18420"/>
    </ligand>
</feature>
<evidence type="ECO:0000256" key="9">
    <source>
        <dbReference type="ARBA" id="ARBA00023244"/>
    </source>
</evidence>
<keyword evidence="8 16" id="KW-0456">Lyase</keyword>
<evidence type="ECO:0000256" key="16">
    <source>
        <dbReference type="RuleBase" id="RU000515"/>
    </source>
</evidence>
<evidence type="ECO:0000256" key="5">
    <source>
        <dbReference type="ARBA" id="ARBA00012053"/>
    </source>
</evidence>
<keyword evidence="15" id="KW-0460">Magnesium</keyword>
<evidence type="ECO:0000256" key="11">
    <source>
        <dbReference type="ARBA" id="ARBA00047651"/>
    </source>
</evidence>
<evidence type="ECO:0000256" key="8">
    <source>
        <dbReference type="ARBA" id="ARBA00023239"/>
    </source>
</evidence>
<dbReference type="EMBL" id="LOEE01000003">
    <property type="protein sequence ID" value="KXG78901.1"/>
    <property type="molecule type" value="Genomic_DNA"/>
</dbReference>
<evidence type="ECO:0000256" key="1">
    <source>
        <dbReference type="ARBA" id="ARBA00001947"/>
    </source>
</evidence>
<dbReference type="CDD" id="cd00384">
    <property type="entry name" value="ALAD_PBGS"/>
    <property type="match status" value="1"/>
</dbReference>
<comment type="catalytic activity">
    <reaction evidence="11 16">
        <text>2 5-aminolevulinate = porphobilinogen + 2 H2O + H(+)</text>
        <dbReference type="Rhea" id="RHEA:24064"/>
        <dbReference type="ChEBI" id="CHEBI:15377"/>
        <dbReference type="ChEBI" id="CHEBI:15378"/>
        <dbReference type="ChEBI" id="CHEBI:58126"/>
        <dbReference type="ChEBI" id="CHEBI:356416"/>
        <dbReference type="EC" id="4.2.1.24"/>
    </reaction>
</comment>
<evidence type="ECO:0000256" key="14">
    <source>
        <dbReference type="PIRSR" id="PIRSR001415-3"/>
    </source>
</evidence>
<dbReference type="Gene3D" id="3.20.20.70">
    <property type="entry name" value="Aldolase class I"/>
    <property type="match status" value="1"/>
</dbReference>
<keyword evidence="19" id="KW-1185">Reference proteome</keyword>
<evidence type="ECO:0000256" key="6">
    <source>
        <dbReference type="ARBA" id="ARBA00020771"/>
    </source>
</evidence>
<dbReference type="GO" id="GO:0004655">
    <property type="term" value="F:porphobilinogen synthase activity"/>
    <property type="evidence" value="ECO:0007669"/>
    <property type="project" value="UniProtKB-EC"/>
</dbReference>
<name>A0A140LEC6_9FIRM</name>
<dbReference type="OrthoDB" id="9805001at2"/>
<comment type="cofactor">
    <cofactor evidence="1">
        <name>Zn(2+)</name>
        <dbReference type="ChEBI" id="CHEBI:29105"/>
    </cofactor>
</comment>
<dbReference type="NCBIfam" id="NF006762">
    <property type="entry name" value="PRK09283.1"/>
    <property type="match status" value="1"/>
</dbReference>
<keyword evidence="14" id="KW-0862">Zinc</keyword>
<evidence type="ECO:0000256" key="4">
    <source>
        <dbReference type="ARBA" id="ARBA00011823"/>
    </source>
</evidence>
<sequence>MDPIYRPRRLRVNQAIRSLVRETSLSVNDFIYPLFVVEGKGIKREIPSLPNQYHYSVDMLGQEIKEIAALGIKAVLLFGLPHRKDSCGSEAYHEEGIVQRAIREIKRIHREIFVITDVCMCQYTDHGHCGIIEKEYVANDVSVKYIAQIALSHALAGADMVAPSDMMDGRIGAIRKILDKNGFTEVSVMSYSAKYASAFYGPFRAAADSAPQFGDRKTYQMDPANSDEALREVELDLDEGADVVMVKPALSYLDVVRKVKDAFRVPVAVYNVSGEYAMLKAAAAKGLLDERAAALEMLTSMKRAGADLIITYYAKDAAKWLKEEYDEFV</sequence>
<dbReference type="PANTHER" id="PTHR11458">
    <property type="entry name" value="DELTA-AMINOLEVULINIC ACID DEHYDRATASE"/>
    <property type="match status" value="1"/>
</dbReference>
<accession>A0A140LEC6</accession>
<proteinExistence type="inferred from homology"/>
<dbReference type="Proteomes" id="UP000070456">
    <property type="component" value="Unassembled WGS sequence"/>
</dbReference>